<dbReference type="SUPFAM" id="SSF56672">
    <property type="entry name" value="DNA/RNA polymerases"/>
    <property type="match status" value="1"/>
</dbReference>
<dbReference type="InterPro" id="IPR043128">
    <property type="entry name" value="Rev_trsase/Diguanyl_cyclase"/>
</dbReference>
<protein>
    <submittedName>
        <fullName evidence="4">Uncharacterized protein</fullName>
    </submittedName>
</protein>
<proteinExistence type="predicted"/>
<evidence type="ECO:0000259" key="3">
    <source>
        <dbReference type="Pfam" id="PF17921"/>
    </source>
</evidence>
<feature type="domain" description="Retrotransposon gag" evidence="2">
    <location>
        <begin position="119"/>
        <end position="207"/>
    </location>
</feature>
<evidence type="ECO:0000259" key="1">
    <source>
        <dbReference type="Pfam" id="PF00078"/>
    </source>
</evidence>
<dbReference type="InterPro" id="IPR005162">
    <property type="entry name" value="Retrotrans_gag_dom"/>
</dbReference>
<dbReference type="InterPro" id="IPR000477">
    <property type="entry name" value="RT_dom"/>
</dbReference>
<dbReference type="FunFam" id="3.30.70.270:FF:000020">
    <property type="entry name" value="Transposon Tf2-6 polyprotein-like Protein"/>
    <property type="match status" value="1"/>
</dbReference>
<dbReference type="Pfam" id="PF03732">
    <property type="entry name" value="Retrotrans_gag"/>
    <property type="match status" value="1"/>
</dbReference>
<dbReference type="Gene3D" id="3.30.70.270">
    <property type="match status" value="2"/>
</dbReference>
<dbReference type="Gene3D" id="3.10.10.10">
    <property type="entry name" value="HIV Type 1 Reverse Transcriptase, subunit A, domain 1"/>
    <property type="match status" value="1"/>
</dbReference>
<dbReference type="Gene3D" id="1.10.340.70">
    <property type="match status" value="1"/>
</dbReference>
<dbReference type="Proteomes" id="UP001374535">
    <property type="component" value="Chromosome 11"/>
</dbReference>
<dbReference type="InterPro" id="IPR050951">
    <property type="entry name" value="Retrovirus_Pol_polyprotein"/>
</dbReference>
<feature type="domain" description="Integrase zinc-binding" evidence="3">
    <location>
        <begin position="819"/>
        <end position="869"/>
    </location>
</feature>
<organism evidence="4 5">
    <name type="scientific">Vigna mungo</name>
    <name type="common">Black gram</name>
    <name type="synonym">Phaseolus mungo</name>
    <dbReference type="NCBI Taxonomy" id="3915"/>
    <lineage>
        <taxon>Eukaryota</taxon>
        <taxon>Viridiplantae</taxon>
        <taxon>Streptophyta</taxon>
        <taxon>Embryophyta</taxon>
        <taxon>Tracheophyta</taxon>
        <taxon>Spermatophyta</taxon>
        <taxon>Magnoliopsida</taxon>
        <taxon>eudicotyledons</taxon>
        <taxon>Gunneridae</taxon>
        <taxon>Pentapetalae</taxon>
        <taxon>rosids</taxon>
        <taxon>fabids</taxon>
        <taxon>Fabales</taxon>
        <taxon>Fabaceae</taxon>
        <taxon>Papilionoideae</taxon>
        <taxon>50 kb inversion clade</taxon>
        <taxon>NPAAA clade</taxon>
        <taxon>indigoferoid/millettioid clade</taxon>
        <taxon>Phaseoleae</taxon>
        <taxon>Vigna</taxon>
    </lineage>
</organism>
<dbReference type="PANTHER" id="PTHR37984">
    <property type="entry name" value="PROTEIN CBG26694"/>
    <property type="match status" value="1"/>
</dbReference>
<evidence type="ECO:0000313" key="5">
    <source>
        <dbReference type="Proteomes" id="UP001374535"/>
    </source>
</evidence>
<name>A0AAQ3ME70_VIGMU</name>
<gene>
    <name evidence="4" type="ORF">V8G54_034916</name>
</gene>
<keyword evidence="5" id="KW-1185">Reference proteome</keyword>
<reference evidence="4 5" key="1">
    <citation type="journal article" date="2023" name="Life. Sci Alliance">
        <title>Evolutionary insights into 3D genome organization and epigenetic landscape of Vigna mungo.</title>
        <authorList>
            <person name="Junaid A."/>
            <person name="Singh B."/>
            <person name="Bhatia S."/>
        </authorList>
    </citation>
    <scope>NUCLEOTIDE SEQUENCE [LARGE SCALE GENOMIC DNA]</scope>
    <source>
        <strain evidence="4">Urdbean</strain>
    </source>
</reference>
<dbReference type="Pfam" id="PF00078">
    <property type="entry name" value="RVT_1"/>
    <property type="match status" value="1"/>
</dbReference>
<accession>A0AAQ3ME70</accession>
<dbReference type="InterPro" id="IPR043502">
    <property type="entry name" value="DNA/RNA_pol_sf"/>
</dbReference>
<dbReference type="Pfam" id="PF17921">
    <property type="entry name" value="Integrase_H2C2"/>
    <property type="match status" value="1"/>
</dbReference>
<dbReference type="PANTHER" id="PTHR37984:SF5">
    <property type="entry name" value="PROTEIN NYNRIN-LIKE"/>
    <property type="match status" value="1"/>
</dbReference>
<dbReference type="CDD" id="cd01647">
    <property type="entry name" value="RT_LTR"/>
    <property type="match status" value="1"/>
</dbReference>
<evidence type="ECO:0000259" key="2">
    <source>
        <dbReference type="Pfam" id="PF03732"/>
    </source>
</evidence>
<evidence type="ECO:0000313" key="4">
    <source>
        <dbReference type="EMBL" id="WVY89402.1"/>
    </source>
</evidence>
<dbReference type="EMBL" id="CP144690">
    <property type="protein sequence ID" value="WVY89402.1"/>
    <property type="molecule type" value="Genomic_DNA"/>
</dbReference>
<feature type="domain" description="Reverse transcriptase" evidence="1">
    <location>
        <begin position="558"/>
        <end position="629"/>
    </location>
</feature>
<dbReference type="AlphaFoldDB" id="A0AAQ3ME70"/>
<dbReference type="InterPro" id="IPR041588">
    <property type="entry name" value="Integrase_H2C2"/>
</dbReference>
<sequence>MGKKCNHLSTKVMVNTRMEARWDGLEKIVHEQANENNHCFQQLEEMFQGLPGVVEHLTSSTKHQEAQDSIAIDGHEDNGGNEGVSSVGISTTWRKLDIPVLERYFRLKGVGEKERMKAVMVALEGKALNWFQWWETCHPHPTWEAFKDVVVRRFQPTMLQNPFEVLLGLRQTEPIGEYIEQFEQYVGFMKGIQQDYLVGIFLNGLRDEIKVEVKLYDLQTLAELMMKAQIVEYKLLMGHSTYSKDGGGSATYSRVGGSFGVFPNYVPNVGESSASVSPSTTFAPISQRRAPPYKKLTQEELQDKIRKGLCFHCDEKFGPNHICRNKQFHMLIISEEELPTWGDGLETLVVPTELPETDGPNLQGLGSCREPLAVKMWWVWIANIATLPYMVEVGDGHKVRCQGKLEWLAPIGEVRADFGNLKLSIGKGPLEHVLQGDPTLSKSKSNLKTLWYNFKQKEVCYVLKWTEIKEPGANPVPPAILDVLSAHQDVFTDLEGLPPRRSFDHSIHLQPNASIPNLRPYKYSHQQKNEIEILVQEMLQGRVIRPSISSYSSPIILVKKKDGGWHFCVDYWALNKVTIPNKFPIPIIEELLDELVGATMFSKLDLKSGYHQIRMRPQDIEKTAFGTHEGHYEFFSTLDAHVQHLAKGVATDPKKVEVIQNWPLPKTPKALRGFLGLMGYYRRFVQGYGKIVKPLTQLLSKDGFHWIEEARAAFEELKVIAHLPVLAVPDFSKSLTLETDASGKALSSRAQNKSVYERELMTLVQAFKWASKLIGFDFEIRFRPGKDNPFYNPPNGTNGRRNPKQMQANWWYLEGLPTYLKDMHESPTGGHSGYYPTFKRIVGVIYWKGMKKDIKEWVQQCTVCQRNKAETLAPIGLLQPLPILTQVWSDISMDFIGAA</sequence>